<dbReference type="GO" id="GO:0004197">
    <property type="term" value="F:cysteine-type endopeptidase activity"/>
    <property type="evidence" value="ECO:0007669"/>
    <property type="project" value="InterPro"/>
</dbReference>
<dbReference type="EMBL" id="JACHXI010000003">
    <property type="protein sequence ID" value="MBB3102499.1"/>
    <property type="molecule type" value="Genomic_DNA"/>
</dbReference>
<dbReference type="SMART" id="SM00698">
    <property type="entry name" value="MORN"/>
    <property type="match status" value="8"/>
</dbReference>
<feature type="domain" description="Caspase family p20" evidence="2">
    <location>
        <begin position="364"/>
        <end position="435"/>
    </location>
</feature>
<name>A0A839T0I6_AZOMA</name>
<dbReference type="GO" id="GO:0006508">
    <property type="term" value="P:proteolysis"/>
    <property type="evidence" value="ECO:0007669"/>
    <property type="project" value="InterPro"/>
</dbReference>
<dbReference type="InterPro" id="IPR001096">
    <property type="entry name" value="Peptidase_C13"/>
</dbReference>
<evidence type="ECO:0000259" key="2">
    <source>
        <dbReference type="PROSITE" id="PS50208"/>
    </source>
</evidence>
<keyword evidence="1" id="KW-0677">Repeat</keyword>
<dbReference type="Pfam" id="PF02493">
    <property type="entry name" value="MORN"/>
    <property type="match status" value="8"/>
</dbReference>
<dbReference type="AlphaFoldDB" id="A0A839T0I6"/>
<proteinExistence type="predicted"/>
<dbReference type="InterPro" id="IPR003409">
    <property type="entry name" value="MORN"/>
</dbReference>
<accession>A0A839T0I6</accession>
<dbReference type="SUPFAM" id="SSF52129">
    <property type="entry name" value="Caspase-like"/>
    <property type="match status" value="1"/>
</dbReference>
<dbReference type="SUPFAM" id="SSF82185">
    <property type="entry name" value="Histone H3 K4-specific methyltransferase SET7/9 N-terminal domain"/>
    <property type="match status" value="2"/>
</dbReference>
<dbReference type="Pfam" id="PF01650">
    <property type="entry name" value="Peptidase_C13"/>
    <property type="match status" value="1"/>
</dbReference>
<reference evidence="3 4" key="1">
    <citation type="submission" date="2020-08" db="EMBL/GenBank/DDBJ databases">
        <title>Genomic Encyclopedia of Type Strains, Phase III (KMG-III): the genomes of soil and plant-associated and newly described type strains.</title>
        <authorList>
            <person name="Whitman W."/>
        </authorList>
    </citation>
    <scope>NUCLEOTIDE SEQUENCE [LARGE SCALE GENOMIC DNA]</scope>
    <source>
        <strain evidence="3 4">CECT 4462</strain>
    </source>
</reference>
<evidence type="ECO:0000313" key="4">
    <source>
        <dbReference type="Proteomes" id="UP000549250"/>
    </source>
</evidence>
<dbReference type="InterPro" id="IPR029030">
    <property type="entry name" value="Caspase-like_dom_sf"/>
</dbReference>
<dbReference type="PROSITE" id="PS50208">
    <property type="entry name" value="CASPASE_P20"/>
    <property type="match status" value="1"/>
</dbReference>
<protein>
    <recommendedName>
        <fullName evidence="2">Caspase family p20 domain-containing protein</fullName>
    </recommendedName>
</protein>
<dbReference type="RefSeq" id="WP_183165494.1">
    <property type="nucleotide sequence ID" value="NZ_JACHXI010000003.1"/>
</dbReference>
<dbReference type="InterPro" id="IPR001309">
    <property type="entry name" value="Pept_C14_p20"/>
</dbReference>
<comment type="caution">
    <text evidence="3">The sequence shown here is derived from an EMBL/GenBank/DDBJ whole genome shotgun (WGS) entry which is preliminary data.</text>
</comment>
<dbReference type="GO" id="GO:0005829">
    <property type="term" value="C:cytosol"/>
    <property type="evidence" value="ECO:0007669"/>
    <property type="project" value="TreeGrafter"/>
</dbReference>
<dbReference type="PROSITE" id="PS51257">
    <property type="entry name" value="PROKAR_LIPOPROTEIN"/>
    <property type="match status" value="1"/>
</dbReference>
<dbReference type="Gene3D" id="3.40.50.1460">
    <property type="match status" value="1"/>
</dbReference>
<evidence type="ECO:0000313" key="3">
    <source>
        <dbReference type="EMBL" id="MBB3102499.1"/>
    </source>
</evidence>
<sequence>MRHHLLLFIFFCLLCACGDTEPLSLPDAILPDGGRYRGTVENGLLQGVGRIDYPNGSWYRGNFQNGHWHGQGHWQGSTGDRYTGEFRNGLFHGHGRFTYADGSWYEGDFQEGHMYGLGTFRQGEVRYTGEFRKDRYHGHGRLEYSDESYEGNFVVGVLNGEGEYRNAAGDHYQGRFANDRFQGQGRYEGADGDVWTGVFRDGTLDGAGQHQGTDGTLYQGQFRQWRYHGQGYLELPDGSHYQGEFRDGLFDGFGELQLADGTAQQGQWRAGRRIADASGQSLPDPLEVGLLVQGRLLEEAIARLPHSTPARELYALTLAGDGQQSVFLREADYVAKLLHERFAARGTITLINHREHLADRPMATRQSLARAIQALAERSGREDLIFLYFTSHGSEDHELTLEQPRLALENLPANGLARLLEPLADRDKVIIVSACYSGGFINPLKNRHTLIMTSARTDRASFGCTETSNLTYFGQALFAEALQQTKDLKQAFELARKKIAEREQAARYSPSDPQLWAPPEVLGRWRSLQQDTAFSGSCPLPGVKPCI</sequence>
<dbReference type="PANTHER" id="PTHR43215:SF14">
    <property type="entry name" value="RADIAL SPOKE HEAD 1 HOMOLOG"/>
    <property type="match status" value="1"/>
</dbReference>
<evidence type="ECO:0000256" key="1">
    <source>
        <dbReference type="ARBA" id="ARBA00022737"/>
    </source>
</evidence>
<dbReference type="Gene3D" id="2.20.110.10">
    <property type="entry name" value="Histone H3 K4-specific methyltransferase SET7/9 N-terminal domain"/>
    <property type="match status" value="3"/>
</dbReference>
<dbReference type="Proteomes" id="UP000549250">
    <property type="component" value="Unassembled WGS sequence"/>
</dbReference>
<organism evidence="3 4">
    <name type="scientific">Azomonas macrocytogenes</name>
    <name type="common">Azotobacter macrocytogenes</name>
    <dbReference type="NCBI Taxonomy" id="69962"/>
    <lineage>
        <taxon>Bacteria</taxon>
        <taxon>Pseudomonadati</taxon>
        <taxon>Pseudomonadota</taxon>
        <taxon>Gammaproteobacteria</taxon>
        <taxon>Pseudomonadales</taxon>
        <taxon>Pseudomonadaceae</taxon>
        <taxon>Azomonas</taxon>
    </lineage>
</organism>
<keyword evidence="4" id="KW-1185">Reference proteome</keyword>
<gene>
    <name evidence="3" type="ORF">FHR87_000882</name>
</gene>
<dbReference type="PANTHER" id="PTHR43215">
    <property type="entry name" value="RADIAL SPOKE HEAD 1 HOMOLOG"/>
    <property type="match status" value="1"/>
</dbReference>